<dbReference type="EMBL" id="JABVXQ010000013">
    <property type="protein sequence ID" value="KAF6081786.1"/>
    <property type="molecule type" value="Genomic_DNA"/>
</dbReference>
<dbReference type="Proteomes" id="UP000664940">
    <property type="component" value="Unassembled WGS sequence"/>
</dbReference>
<name>A0A834DI56_9CHIR</name>
<evidence type="ECO:0000256" key="1">
    <source>
        <dbReference type="SAM" id="MobiDB-lite"/>
    </source>
</evidence>
<feature type="compositionally biased region" description="Basic residues" evidence="1">
    <location>
        <begin position="101"/>
        <end position="111"/>
    </location>
</feature>
<organism evidence="2 3">
    <name type="scientific">Phyllostomus discolor</name>
    <name type="common">pale spear-nosed bat</name>
    <dbReference type="NCBI Taxonomy" id="89673"/>
    <lineage>
        <taxon>Eukaryota</taxon>
        <taxon>Metazoa</taxon>
        <taxon>Chordata</taxon>
        <taxon>Craniata</taxon>
        <taxon>Vertebrata</taxon>
        <taxon>Euteleostomi</taxon>
        <taxon>Mammalia</taxon>
        <taxon>Eutheria</taxon>
        <taxon>Laurasiatheria</taxon>
        <taxon>Chiroptera</taxon>
        <taxon>Yangochiroptera</taxon>
        <taxon>Phyllostomidae</taxon>
        <taxon>Phyllostominae</taxon>
        <taxon>Phyllostomus</taxon>
    </lineage>
</organism>
<accession>A0A834DI56</accession>
<protein>
    <submittedName>
        <fullName evidence="2">Uncharacterized protein</fullName>
    </submittedName>
</protein>
<proteinExistence type="predicted"/>
<sequence>MWPCPRRLPERNDTATEMCRMTGCPVTSKNRNGCHFFIWSLTCAPVKVTARVQEVMSPAPAHTAAKGQNWIRTHVCPISEPGLLSLHDVHPCWECPRWKRDSRRAPWKGRRQTTEGMTSLGKEQGKPPG</sequence>
<dbReference type="AlphaFoldDB" id="A0A834DI56"/>
<comment type="caution">
    <text evidence="2">The sequence shown here is derived from an EMBL/GenBank/DDBJ whole genome shotgun (WGS) entry which is preliminary data.</text>
</comment>
<reference evidence="2 3" key="1">
    <citation type="journal article" date="2020" name="Nature">
        <title>Six reference-quality genomes reveal evolution of bat adaptations.</title>
        <authorList>
            <person name="Jebb D."/>
            <person name="Huang Z."/>
            <person name="Pippel M."/>
            <person name="Hughes G.M."/>
            <person name="Lavrichenko K."/>
            <person name="Devanna P."/>
            <person name="Winkler S."/>
            <person name="Jermiin L.S."/>
            <person name="Skirmuntt E.C."/>
            <person name="Katzourakis A."/>
            <person name="Burkitt-Gray L."/>
            <person name="Ray D.A."/>
            <person name="Sullivan K.A.M."/>
            <person name="Roscito J.G."/>
            <person name="Kirilenko B.M."/>
            <person name="Davalos L.M."/>
            <person name="Corthals A.P."/>
            <person name="Power M.L."/>
            <person name="Jones G."/>
            <person name="Ransome R.D."/>
            <person name="Dechmann D.K.N."/>
            <person name="Locatelli A.G."/>
            <person name="Puechmaille S.J."/>
            <person name="Fedrigo O."/>
            <person name="Jarvis E.D."/>
            <person name="Hiller M."/>
            <person name="Vernes S.C."/>
            <person name="Myers E.W."/>
            <person name="Teeling E.C."/>
        </authorList>
    </citation>
    <scope>NUCLEOTIDE SEQUENCE [LARGE SCALE GENOMIC DNA]</scope>
    <source>
        <strain evidence="2">Bat1K_MPI-CBG_1</strain>
    </source>
</reference>
<feature type="region of interest" description="Disordered" evidence="1">
    <location>
        <begin position="101"/>
        <end position="129"/>
    </location>
</feature>
<evidence type="ECO:0000313" key="3">
    <source>
        <dbReference type="Proteomes" id="UP000664940"/>
    </source>
</evidence>
<gene>
    <name evidence="2" type="ORF">HJG60_008805</name>
</gene>
<evidence type="ECO:0000313" key="2">
    <source>
        <dbReference type="EMBL" id="KAF6081786.1"/>
    </source>
</evidence>